<evidence type="ECO:0000313" key="12">
    <source>
        <dbReference type="Proteomes" id="UP000515163"/>
    </source>
</evidence>
<evidence type="ECO:0000256" key="3">
    <source>
        <dbReference type="ARBA" id="ARBA00014066"/>
    </source>
</evidence>
<evidence type="ECO:0000256" key="1">
    <source>
        <dbReference type="ARBA" id="ARBA00004210"/>
    </source>
</evidence>
<evidence type="ECO:0000256" key="2">
    <source>
        <dbReference type="ARBA" id="ARBA00004324"/>
    </source>
</evidence>
<dbReference type="GeneID" id="116296639"/>
<comment type="function">
    <text evidence="10">In unstressed cells, promotes SIAH1-mediated polyubiquitination and degradation of the serine/threonine-protein kinase HIPK2, probably by acting as a loading factor that potentiates complex formation between HIPK2 and ubiquitin ligase SIAH1. In response to DNA damage, localizes to the nucleus following phosphorylation by HIPK2 and modulates the expression of a subset of TP53/p53 target genes by binding to TP53 at target gene promoters. This limits the expression of a number of cell death-mediating TP53 target genes, reducing DNA damage-induced cell death. Enhances the binding of transcription factor TCF7L2/TCF4, a Wnt signaling pathway effector, to the promoters of target genes. Plays a role in stress granule formation.</text>
</comment>
<evidence type="ECO:0000256" key="5">
    <source>
        <dbReference type="ARBA" id="ARBA00022553"/>
    </source>
</evidence>
<sequence>MSKQPPGYPKYAPSGYPQQCQAGYPGMVPPMYPTGPYPQQQTYPQMNQPMQPTSSPYGVPPPPYTSTPQQMYPQAGGPPSYPVQQRSHMPMQSYPGGMMPVAQGSFDAGARFGVGAAPNIPPPPPGHPPNHAQMAAAQGRPVVMTQNPDSWISGGSDGGYTIW</sequence>
<dbReference type="GO" id="GO:0010494">
    <property type="term" value="C:cytoplasmic stress granule"/>
    <property type="evidence" value="ECO:0007669"/>
    <property type="project" value="UniProtKB-SubCell"/>
</dbReference>
<proteinExistence type="predicted"/>
<dbReference type="InterPro" id="IPR022730">
    <property type="entry name" value="DAZ_assoc-2"/>
</dbReference>
<feature type="region of interest" description="Disordered" evidence="11">
    <location>
        <begin position="31"/>
        <end position="102"/>
    </location>
</feature>
<evidence type="ECO:0000256" key="7">
    <source>
        <dbReference type="ARBA" id="ARBA00023242"/>
    </source>
</evidence>
<evidence type="ECO:0000256" key="8">
    <source>
        <dbReference type="ARBA" id="ARBA00032174"/>
    </source>
</evidence>
<dbReference type="FunCoup" id="A0A6P8I780">
    <property type="interactions" value="1304"/>
</dbReference>
<gene>
    <name evidence="13" type="primary">LOC116296639</name>
</gene>
<keyword evidence="4" id="KW-0963">Cytoplasm</keyword>
<name>A0A6P8I780_ACTTE</name>
<dbReference type="InParanoid" id="A0A6P8I780"/>
<dbReference type="RefSeq" id="XP_031560550.1">
    <property type="nucleotide sequence ID" value="XM_031704690.1"/>
</dbReference>
<feature type="compositionally biased region" description="Low complexity" evidence="11">
    <location>
        <begin position="37"/>
        <end position="57"/>
    </location>
</feature>
<protein>
    <recommendedName>
        <fullName evidence="3">DAZ-associated protein 2</fullName>
    </recommendedName>
    <alternativeName>
        <fullName evidence="8">Deleted in azoospermia-associated protein 2</fullName>
    </alternativeName>
    <alternativeName>
        <fullName evidence="9">Proline-rich transcript in brain protein</fullName>
    </alternativeName>
</protein>
<dbReference type="AlphaFoldDB" id="A0A6P8I780"/>
<dbReference type="KEGG" id="aten:116296639"/>
<keyword evidence="7" id="KW-0539">Nucleus</keyword>
<dbReference type="PANTHER" id="PTHR31638:SF3">
    <property type="entry name" value="DAZ-ASSOCIATED PROTEIN 2"/>
    <property type="match status" value="1"/>
</dbReference>
<keyword evidence="5" id="KW-0597">Phosphoprotein</keyword>
<organism evidence="12 13">
    <name type="scientific">Actinia tenebrosa</name>
    <name type="common">Australian red waratah sea anemone</name>
    <dbReference type="NCBI Taxonomy" id="6105"/>
    <lineage>
        <taxon>Eukaryota</taxon>
        <taxon>Metazoa</taxon>
        <taxon>Cnidaria</taxon>
        <taxon>Anthozoa</taxon>
        <taxon>Hexacorallia</taxon>
        <taxon>Actiniaria</taxon>
        <taxon>Actiniidae</taxon>
        <taxon>Actinia</taxon>
    </lineage>
</organism>
<evidence type="ECO:0000256" key="4">
    <source>
        <dbReference type="ARBA" id="ARBA00022490"/>
    </source>
</evidence>
<evidence type="ECO:0000313" key="13">
    <source>
        <dbReference type="RefSeq" id="XP_031560550.1"/>
    </source>
</evidence>
<dbReference type="Pfam" id="PF11029">
    <property type="entry name" value="DAZAP2"/>
    <property type="match status" value="1"/>
</dbReference>
<dbReference type="GO" id="GO:0016607">
    <property type="term" value="C:nuclear speck"/>
    <property type="evidence" value="ECO:0007669"/>
    <property type="project" value="UniProtKB-SubCell"/>
</dbReference>
<keyword evidence="6" id="KW-0832">Ubl conjugation</keyword>
<dbReference type="OrthoDB" id="5989271at2759"/>
<keyword evidence="12" id="KW-1185">Reference proteome</keyword>
<evidence type="ECO:0000256" key="10">
    <source>
        <dbReference type="ARBA" id="ARBA00045449"/>
    </source>
</evidence>
<evidence type="ECO:0000256" key="9">
    <source>
        <dbReference type="ARBA" id="ARBA00034352"/>
    </source>
</evidence>
<comment type="subcellular location">
    <subcellularLocation>
        <location evidence="1">Cytoplasm</location>
        <location evidence="1">Stress granule</location>
    </subcellularLocation>
    <subcellularLocation>
        <location evidence="2">Nucleus speckle</location>
    </subcellularLocation>
</comment>
<reference evidence="13" key="1">
    <citation type="submission" date="2025-08" db="UniProtKB">
        <authorList>
            <consortium name="RefSeq"/>
        </authorList>
    </citation>
    <scope>IDENTIFICATION</scope>
    <source>
        <tissue evidence="13">Tentacle</tissue>
    </source>
</reference>
<accession>A0A6P8I780</accession>
<evidence type="ECO:0000256" key="11">
    <source>
        <dbReference type="SAM" id="MobiDB-lite"/>
    </source>
</evidence>
<dbReference type="PANTHER" id="PTHR31638">
    <property type="entry name" value="DAZ-ASSOCIATED PROTEIN 2"/>
    <property type="match status" value="1"/>
</dbReference>
<evidence type="ECO:0000256" key="6">
    <source>
        <dbReference type="ARBA" id="ARBA00022843"/>
    </source>
</evidence>
<dbReference type="Proteomes" id="UP000515163">
    <property type="component" value="Unplaced"/>
</dbReference>